<keyword evidence="6" id="KW-0067">ATP-binding</keyword>
<dbReference type="SMART" id="SM01288">
    <property type="entry name" value="FISNA"/>
    <property type="match status" value="1"/>
</dbReference>
<dbReference type="EMBL" id="JAOPHQ010003010">
    <property type="protein sequence ID" value="KAK0144756.1"/>
    <property type="molecule type" value="Genomic_DNA"/>
</dbReference>
<dbReference type="PANTHER" id="PTHR24106">
    <property type="entry name" value="NACHT, LRR AND CARD DOMAINS-CONTAINING"/>
    <property type="match status" value="1"/>
</dbReference>
<dbReference type="Pfam" id="PF13765">
    <property type="entry name" value="PRY"/>
    <property type="match status" value="1"/>
</dbReference>
<evidence type="ECO:0000259" key="9">
    <source>
        <dbReference type="PROSITE" id="PS50837"/>
    </source>
</evidence>
<dbReference type="SUPFAM" id="SSF49899">
    <property type="entry name" value="Concanavalin A-like lectins/glucanases"/>
    <property type="match status" value="1"/>
</dbReference>
<evidence type="ECO:0000313" key="11">
    <source>
        <dbReference type="Proteomes" id="UP001174136"/>
    </source>
</evidence>
<dbReference type="Gene3D" id="3.40.50.300">
    <property type="entry name" value="P-loop containing nucleotide triphosphate hydrolases"/>
    <property type="match status" value="1"/>
</dbReference>
<accession>A0AA47NZJ0</accession>
<dbReference type="InterPro" id="IPR051261">
    <property type="entry name" value="NLR"/>
</dbReference>
<dbReference type="Pfam" id="PF14484">
    <property type="entry name" value="FISNA"/>
    <property type="match status" value="1"/>
</dbReference>
<evidence type="ECO:0000256" key="6">
    <source>
        <dbReference type="ARBA" id="ARBA00022840"/>
    </source>
</evidence>
<dbReference type="InterPro" id="IPR013320">
    <property type="entry name" value="ConA-like_dom_sf"/>
</dbReference>
<evidence type="ECO:0000256" key="4">
    <source>
        <dbReference type="ARBA" id="ARBA00022737"/>
    </source>
</evidence>
<reference evidence="10" key="1">
    <citation type="journal article" date="2023" name="Front. Mar. Sci.">
        <title>A new Merluccius polli reference genome to investigate the effects of global change in West African waters.</title>
        <authorList>
            <person name="Mateo J.L."/>
            <person name="Blanco-Fernandez C."/>
            <person name="Garcia-Vazquez E."/>
            <person name="Machado-Schiaffino G."/>
        </authorList>
    </citation>
    <scope>NUCLEOTIDE SEQUENCE</scope>
    <source>
        <strain evidence="10">C29</strain>
        <tissue evidence="10">Fin</tissue>
    </source>
</reference>
<dbReference type="Gene3D" id="2.60.120.920">
    <property type="match status" value="1"/>
</dbReference>
<dbReference type="Pfam" id="PF13516">
    <property type="entry name" value="LRR_6"/>
    <property type="match status" value="4"/>
</dbReference>
<dbReference type="InterPro" id="IPR006574">
    <property type="entry name" value="PRY"/>
</dbReference>
<evidence type="ECO:0000256" key="5">
    <source>
        <dbReference type="ARBA" id="ARBA00022741"/>
    </source>
</evidence>
<evidence type="ECO:0000256" key="7">
    <source>
        <dbReference type="SAM" id="MobiDB-lite"/>
    </source>
</evidence>
<dbReference type="InterPro" id="IPR027417">
    <property type="entry name" value="P-loop_NTPase"/>
</dbReference>
<evidence type="ECO:0000259" key="8">
    <source>
        <dbReference type="PROSITE" id="PS50188"/>
    </source>
</evidence>
<evidence type="ECO:0000313" key="10">
    <source>
        <dbReference type="EMBL" id="KAK0144756.1"/>
    </source>
</evidence>
<dbReference type="Pfam" id="PF17776">
    <property type="entry name" value="NLRC4_HD2"/>
    <property type="match status" value="1"/>
</dbReference>
<dbReference type="PRINTS" id="PR01407">
    <property type="entry name" value="BUTYPHLNCDUF"/>
</dbReference>
<feature type="domain" description="B30.2/SPRY" evidence="8">
    <location>
        <begin position="994"/>
        <end position="1192"/>
    </location>
</feature>
<keyword evidence="4" id="KW-0677">Repeat</keyword>
<dbReference type="SMART" id="SM00589">
    <property type="entry name" value="PRY"/>
    <property type="match status" value="1"/>
</dbReference>
<dbReference type="SUPFAM" id="SSF52047">
    <property type="entry name" value="RNI-like"/>
    <property type="match status" value="1"/>
</dbReference>
<dbReference type="FunFam" id="3.80.10.10:FF:001632">
    <property type="entry name" value="Uncharacterized protein"/>
    <property type="match status" value="1"/>
</dbReference>
<evidence type="ECO:0000256" key="2">
    <source>
        <dbReference type="ARBA" id="ARBA00022490"/>
    </source>
</evidence>
<proteinExistence type="predicted"/>
<dbReference type="InterPro" id="IPR003879">
    <property type="entry name" value="Butyrophylin_SPRY"/>
</dbReference>
<feature type="compositionally biased region" description="Polar residues" evidence="7">
    <location>
        <begin position="17"/>
        <end position="33"/>
    </location>
</feature>
<dbReference type="SMART" id="SM00368">
    <property type="entry name" value="LRR_RI"/>
    <property type="match status" value="8"/>
</dbReference>
<dbReference type="InterPro" id="IPR043136">
    <property type="entry name" value="B30.2/SPRY_sf"/>
</dbReference>
<dbReference type="InterPro" id="IPR041075">
    <property type="entry name" value="NOD1/2_WH"/>
</dbReference>
<dbReference type="PROSITE" id="PS50837">
    <property type="entry name" value="NACHT"/>
    <property type="match status" value="1"/>
</dbReference>
<feature type="domain" description="NACHT" evidence="9">
    <location>
        <begin position="258"/>
        <end position="392"/>
    </location>
</feature>
<dbReference type="Pfam" id="PF00622">
    <property type="entry name" value="SPRY"/>
    <property type="match status" value="1"/>
</dbReference>
<dbReference type="GO" id="GO:0005737">
    <property type="term" value="C:cytoplasm"/>
    <property type="evidence" value="ECO:0007669"/>
    <property type="project" value="UniProtKB-SubCell"/>
</dbReference>
<dbReference type="GO" id="GO:0005524">
    <property type="term" value="F:ATP binding"/>
    <property type="evidence" value="ECO:0007669"/>
    <property type="project" value="UniProtKB-KW"/>
</dbReference>
<protein>
    <submittedName>
        <fullName evidence="10">NACHT, LRR and PYD domains-containing protein 3</fullName>
    </submittedName>
</protein>
<keyword evidence="3" id="KW-0433">Leucine-rich repeat</keyword>
<dbReference type="InterPro" id="IPR001870">
    <property type="entry name" value="B30.2/SPRY"/>
</dbReference>
<feature type="region of interest" description="Disordered" evidence="7">
    <location>
        <begin position="1"/>
        <end position="33"/>
    </location>
</feature>
<evidence type="ECO:0000256" key="3">
    <source>
        <dbReference type="ARBA" id="ARBA00022614"/>
    </source>
</evidence>
<keyword evidence="2" id="KW-0963">Cytoplasm</keyword>
<dbReference type="Gene3D" id="3.80.10.10">
    <property type="entry name" value="Ribonuclease Inhibitor"/>
    <property type="match status" value="1"/>
</dbReference>
<dbReference type="InterPro" id="IPR029495">
    <property type="entry name" value="NACHT-assoc"/>
</dbReference>
<comment type="subcellular location">
    <subcellularLocation>
        <location evidence="1">Cytoplasm</location>
    </subcellularLocation>
</comment>
<keyword evidence="5" id="KW-0547">Nucleotide-binding</keyword>
<dbReference type="InterPro" id="IPR041267">
    <property type="entry name" value="NLRP_HD2"/>
</dbReference>
<dbReference type="Pfam" id="PF17779">
    <property type="entry name" value="WHD_NOD2"/>
    <property type="match status" value="1"/>
</dbReference>
<comment type="caution">
    <text evidence="10">The sequence shown here is derived from an EMBL/GenBank/DDBJ whole genome shotgun (WGS) entry which is preliminary data.</text>
</comment>
<dbReference type="Pfam" id="PF05729">
    <property type="entry name" value="NACHT"/>
    <property type="match status" value="1"/>
</dbReference>
<gene>
    <name evidence="10" type="primary">Nlrp3_2</name>
    <name evidence="10" type="ORF">N1851_016787</name>
</gene>
<dbReference type="FunFam" id="3.40.50.300:FF:001524">
    <property type="entry name" value="Si:dkey-126g1.7"/>
    <property type="match status" value="1"/>
</dbReference>
<keyword evidence="11" id="KW-1185">Reference proteome</keyword>
<dbReference type="SMART" id="SM00449">
    <property type="entry name" value="SPRY"/>
    <property type="match status" value="1"/>
</dbReference>
<dbReference type="Proteomes" id="UP001174136">
    <property type="component" value="Unassembled WGS sequence"/>
</dbReference>
<organism evidence="10 11">
    <name type="scientific">Merluccius polli</name>
    <name type="common">Benguela hake</name>
    <name type="synonym">Merluccius cadenati</name>
    <dbReference type="NCBI Taxonomy" id="89951"/>
    <lineage>
        <taxon>Eukaryota</taxon>
        <taxon>Metazoa</taxon>
        <taxon>Chordata</taxon>
        <taxon>Craniata</taxon>
        <taxon>Vertebrata</taxon>
        <taxon>Euteleostomi</taxon>
        <taxon>Actinopterygii</taxon>
        <taxon>Neopterygii</taxon>
        <taxon>Teleostei</taxon>
        <taxon>Neoteleostei</taxon>
        <taxon>Acanthomorphata</taxon>
        <taxon>Zeiogadaria</taxon>
        <taxon>Gadariae</taxon>
        <taxon>Gadiformes</taxon>
        <taxon>Gadoidei</taxon>
        <taxon>Merlucciidae</taxon>
        <taxon>Merluccius</taxon>
    </lineage>
</organism>
<evidence type="ECO:0000256" key="1">
    <source>
        <dbReference type="ARBA" id="ARBA00004496"/>
    </source>
</evidence>
<dbReference type="AlphaFoldDB" id="A0AA47NZJ0"/>
<dbReference type="PROSITE" id="PS50188">
    <property type="entry name" value="B302_SPRY"/>
    <property type="match status" value="1"/>
</dbReference>
<dbReference type="InterPro" id="IPR001611">
    <property type="entry name" value="Leu-rich_rpt"/>
</dbReference>
<dbReference type="CDD" id="cd16040">
    <property type="entry name" value="SPRY_PRY_SNTX"/>
    <property type="match status" value="1"/>
</dbReference>
<sequence length="1192" mass="133318">MDAPPESEGRSFKQMMKTAQRNQQRSKVTSAQSVQQHQTELIKLYMNIKSIYCGADGLQASLCRPAGRESRTNASDVLSEFRVKFSLMFVLFQRAEQNAHAFLDKELKKLWRGLFPDYPQCSESQREEEDGKKEEQRRRAIEGVVDITKLCLMEMNQEELADTLWAETVGVECQHKLRSHLKEKFRRVFEGIAKAGQPRDLNDFYTELYITERDSGDVNKEHEVRMIETASRKPAKEETPIKCEDIFKPLPGQDQPIRTIMTTGVAGIGKTILTHKFTLDWAEGKANHDIDFTFPFTFRELNLLKGKEFSLVGLLHHFFIETKEAGICRYDRFQVVFILDGLDECQLPLDFQKNQIWTDVTAPTSVDVLLTNLIRGDLLPSARIWITTRPAAANQIPAQCVGMVIEVRGFTDPQKEEYFRKRFSDKTLARKIISHIETSRSLHIMCHIPVFCLISATVLKDFFKTSQEGEEMPNTVTQMYIHFLRVQSIQGDRKYHGGAETDPHWSSESKEIIVSLGKLAFNQLEKGNLIFYQADLAECGIDIRAASVYSGVFTQIFKEECGLYQDKVFCFVHLSIQEFLAALHVFLSFIFTGVNLLSQEQPQSMWSNLVRKKPKVSLLYQGAVDKALQSENGHLDLFLRFLLGLSLKTNQILLRGLLGGTRCSSQTNQGTVSYIKEKIGEDLSPERSINLFHCLNELNDRSLLKEIQQYLTSGRLSRASLSPGQWSALVFILLTSEEELDVFDLKKYSASEEGLLRLLPVVKASKTSLLNGCHLSEFCCEALASVLSSNSSLRELDLSTNDLQDSGVKLLSAGLGSPHCRLETLRLNGCHLSERCCEALASVLSSNSSSLRELDLSTNDLQDSGVKLLSAGLGSPHCRLESLSLNGCHLSERCCEALASVLSSKSFSLRELDLSTNDLQDSGVKLLSAGLGSPHCRLETLRLSGCLVTQEGCASLASALSSNPSHLRELDLSYNHPAGDSLLSAGLEDPRWRLDTLSVEHGGEWRLKPDACGLTLDPNTASGYLSLSEDHREVMEVEEDQSHPDHPERFDRRVQVLCREGLTGRCYWEVERRGDVSIGVTYRGITRKGRGDDSALGQNNKSWRLNCFDDSSAWYNNRKTALPLPPSGSTRVGVYVDRPAGSLSFYRVSPGVGGSSDTLTLIHTFQTTFTQEVLLPGFGLYGYGSSASLCGL</sequence>
<dbReference type="InterPro" id="IPR003877">
    <property type="entry name" value="SPRY_dom"/>
</dbReference>
<dbReference type="InterPro" id="IPR007111">
    <property type="entry name" value="NACHT_NTPase"/>
</dbReference>
<dbReference type="InterPro" id="IPR032675">
    <property type="entry name" value="LRR_dom_sf"/>
</dbReference>
<name>A0AA47NZJ0_MERPO</name>